<protein>
    <recommendedName>
        <fullName evidence="5">DUF3899 domain-containing protein</fullName>
    </recommendedName>
</protein>
<feature type="transmembrane region" description="Helical" evidence="2">
    <location>
        <begin position="20"/>
        <end position="37"/>
    </location>
</feature>
<evidence type="ECO:0008006" key="5">
    <source>
        <dbReference type="Google" id="ProtNLM"/>
    </source>
</evidence>
<evidence type="ECO:0000256" key="2">
    <source>
        <dbReference type="SAM" id="Phobius"/>
    </source>
</evidence>
<accession>A0A2Z4ND16</accession>
<keyword evidence="1" id="KW-0175">Coiled coil</keyword>
<reference evidence="4" key="1">
    <citation type="submission" date="2018-06" db="EMBL/GenBank/DDBJ databases">
        <title>Complete genome sequences of Mycoplasma anatis, M. anseris and M. cloacale type strains.</title>
        <authorList>
            <person name="Grozner D."/>
            <person name="Forro B."/>
            <person name="Sulyok K.M."/>
            <person name="Marton S."/>
            <person name="Kreizinger Z."/>
            <person name="Banyai K."/>
            <person name="Gyuranecz M."/>
        </authorList>
    </citation>
    <scope>NUCLEOTIDE SEQUENCE [LARGE SCALE GENOMIC DNA]</scope>
    <source>
        <strain evidence="4">ATCC 49234</strain>
    </source>
</reference>
<proteinExistence type="predicted"/>
<keyword evidence="2" id="KW-0472">Membrane</keyword>
<evidence type="ECO:0000313" key="3">
    <source>
        <dbReference type="EMBL" id="AWX69439.1"/>
    </source>
</evidence>
<dbReference type="Proteomes" id="UP000250218">
    <property type="component" value="Chromosome"/>
</dbReference>
<gene>
    <name evidence="3" type="ORF">DP065_01560</name>
</gene>
<feature type="transmembrane region" description="Helical" evidence="2">
    <location>
        <begin position="135"/>
        <end position="156"/>
    </location>
</feature>
<dbReference type="RefSeq" id="WP_033178484.1">
    <property type="nucleotide sequence ID" value="NZ_CP030140.1"/>
</dbReference>
<dbReference type="KEGG" id="mane:DP065_01560"/>
<evidence type="ECO:0000313" key="4">
    <source>
        <dbReference type="Proteomes" id="UP000250218"/>
    </source>
</evidence>
<organism evidence="3 4">
    <name type="scientific">[Mycoplasma] anseris</name>
    <dbReference type="NCBI Taxonomy" id="92400"/>
    <lineage>
        <taxon>Bacteria</taxon>
        <taxon>Bacillati</taxon>
        <taxon>Mycoplasmatota</taxon>
        <taxon>Mycoplasmoidales</taxon>
        <taxon>Metamycoplasmataceae</taxon>
        <taxon>Metamycoplasma</taxon>
    </lineage>
</organism>
<keyword evidence="2" id="KW-1133">Transmembrane helix</keyword>
<feature type="transmembrane region" description="Helical" evidence="2">
    <location>
        <begin position="49"/>
        <end position="70"/>
    </location>
</feature>
<sequence length="159" mass="18422">MKEKLTFKEYWNNSWNLFSIIYLCVSIVGYLAILFGVKYGVNKNWVDTLSVVAIIMVSVNLLALLFRWGLGKGIIKVAKSGSMGHKLTKMVNKEFKKPDNRKTKEQLYIDMRRKLDDEEKQKEKTKLLKPKMTNLVFYLFLILSGIILICILPSLLSKK</sequence>
<dbReference type="EMBL" id="CP030140">
    <property type="protein sequence ID" value="AWX69439.1"/>
    <property type="molecule type" value="Genomic_DNA"/>
</dbReference>
<keyword evidence="4" id="KW-1185">Reference proteome</keyword>
<feature type="coiled-coil region" evidence="1">
    <location>
        <begin position="101"/>
        <end position="128"/>
    </location>
</feature>
<evidence type="ECO:0000256" key="1">
    <source>
        <dbReference type="SAM" id="Coils"/>
    </source>
</evidence>
<dbReference type="AlphaFoldDB" id="A0A2Z4ND16"/>
<keyword evidence="2" id="KW-0812">Transmembrane</keyword>
<name>A0A2Z4ND16_9BACT</name>